<reference evidence="1" key="2">
    <citation type="journal article" date="2015" name="Fish Shellfish Immunol.">
        <title>Early steps in the European eel (Anguilla anguilla)-Vibrio vulnificus interaction in the gills: Role of the RtxA13 toxin.</title>
        <authorList>
            <person name="Callol A."/>
            <person name="Pajuelo D."/>
            <person name="Ebbesson L."/>
            <person name="Teles M."/>
            <person name="MacKenzie S."/>
            <person name="Amaro C."/>
        </authorList>
    </citation>
    <scope>NUCLEOTIDE SEQUENCE</scope>
</reference>
<name>A0A0E9Y0M0_ANGAN</name>
<evidence type="ECO:0000313" key="1">
    <source>
        <dbReference type="EMBL" id="JAI08430.1"/>
    </source>
</evidence>
<sequence length="191" mass="21011">MQRSKGNHIPSCLSAELKTQEFLQDFRSLSQHAQGHRVALIHFKPRIKRLSEGGVESVQEGPCVRGDAVEGQSASWPVQIHPYSAERGWGGSYVSGCLFVYGRAFLFRAVQTPGLVVVSKQTGVTPSFPANRFKGHGNAGQLPPFLHAPLRLPVAALRQPLSAQHLLIGAKSLWMIRTWLLIPPYHPPVPL</sequence>
<reference evidence="1" key="1">
    <citation type="submission" date="2014-11" db="EMBL/GenBank/DDBJ databases">
        <authorList>
            <person name="Amaro Gonzalez C."/>
        </authorList>
    </citation>
    <scope>NUCLEOTIDE SEQUENCE</scope>
</reference>
<accession>A0A0E9Y0M0</accession>
<dbReference type="AlphaFoldDB" id="A0A0E9Y0M0"/>
<protein>
    <submittedName>
        <fullName evidence="1">Uncharacterized protein</fullName>
    </submittedName>
</protein>
<proteinExistence type="predicted"/>
<dbReference type="EMBL" id="GBXM01000148">
    <property type="protein sequence ID" value="JAI08430.1"/>
    <property type="molecule type" value="Transcribed_RNA"/>
</dbReference>
<organism evidence="1">
    <name type="scientific">Anguilla anguilla</name>
    <name type="common">European freshwater eel</name>
    <name type="synonym">Muraena anguilla</name>
    <dbReference type="NCBI Taxonomy" id="7936"/>
    <lineage>
        <taxon>Eukaryota</taxon>
        <taxon>Metazoa</taxon>
        <taxon>Chordata</taxon>
        <taxon>Craniata</taxon>
        <taxon>Vertebrata</taxon>
        <taxon>Euteleostomi</taxon>
        <taxon>Actinopterygii</taxon>
        <taxon>Neopterygii</taxon>
        <taxon>Teleostei</taxon>
        <taxon>Anguilliformes</taxon>
        <taxon>Anguillidae</taxon>
        <taxon>Anguilla</taxon>
    </lineage>
</organism>